<sequence>MNSISSLTDDKLLGLLKTKDHKAFDELYNRYWAVLFLHAGRLLKSDAEAADIVQDLFTGLWLKAATIEIKVSLSLYLYTATRNKVLDRIRQKKTSSDYLASINEFIEKGYVPTDYRIREKELSIIIENELNALPAKMRKVFVLSRKKNLSYSQIATHLKVSEHTVKSQISNALRVLRSKIKPSSYWLFYLINLFN</sequence>
<organism evidence="7 8">
    <name type="scientific">Pedobacter endophyticus</name>
    <dbReference type="NCBI Taxonomy" id="2789740"/>
    <lineage>
        <taxon>Bacteria</taxon>
        <taxon>Pseudomonadati</taxon>
        <taxon>Bacteroidota</taxon>
        <taxon>Sphingobacteriia</taxon>
        <taxon>Sphingobacteriales</taxon>
        <taxon>Sphingobacteriaceae</taxon>
        <taxon>Pedobacter</taxon>
    </lineage>
</organism>
<evidence type="ECO:0000313" key="8">
    <source>
        <dbReference type="Proteomes" id="UP000594759"/>
    </source>
</evidence>
<dbReference type="RefSeq" id="WP_196100866.1">
    <property type="nucleotide sequence ID" value="NZ_CP064939.1"/>
</dbReference>
<evidence type="ECO:0000313" key="7">
    <source>
        <dbReference type="EMBL" id="QPH41428.1"/>
    </source>
</evidence>
<feature type="domain" description="RNA polymerase sigma factor 70 region 4 type 2" evidence="6">
    <location>
        <begin position="125"/>
        <end position="174"/>
    </location>
</feature>
<dbReference type="Gene3D" id="1.10.1740.10">
    <property type="match status" value="1"/>
</dbReference>
<gene>
    <name evidence="7" type="ORF">IZT61_09290</name>
</gene>
<dbReference type="InterPro" id="IPR014284">
    <property type="entry name" value="RNA_pol_sigma-70_dom"/>
</dbReference>
<dbReference type="AlphaFoldDB" id="A0A7S9L2V3"/>
<dbReference type="InterPro" id="IPR013325">
    <property type="entry name" value="RNA_pol_sigma_r2"/>
</dbReference>
<comment type="similarity">
    <text evidence="1">Belongs to the sigma-70 factor family. ECF subfamily.</text>
</comment>
<dbReference type="Pfam" id="PF04542">
    <property type="entry name" value="Sigma70_r2"/>
    <property type="match status" value="1"/>
</dbReference>
<proteinExistence type="inferred from homology"/>
<dbReference type="EMBL" id="CP064939">
    <property type="protein sequence ID" value="QPH41428.1"/>
    <property type="molecule type" value="Genomic_DNA"/>
</dbReference>
<dbReference type="InterPro" id="IPR039425">
    <property type="entry name" value="RNA_pol_sigma-70-like"/>
</dbReference>
<dbReference type="PANTHER" id="PTHR43133:SF46">
    <property type="entry name" value="RNA POLYMERASE SIGMA-70 FACTOR ECF SUBFAMILY"/>
    <property type="match status" value="1"/>
</dbReference>
<dbReference type="GO" id="GO:0003677">
    <property type="term" value="F:DNA binding"/>
    <property type="evidence" value="ECO:0007669"/>
    <property type="project" value="InterPro"/>
</dbReference>
<evidence type="ECO:0000256" key="1">
    <source>
        <dbReference type="ARBA" id="ARBA00010641"/>
    </source>
</evidence>
<evidence type="ECO:0000259" key="5">
    <source>
        <dbReference type="Pfam" id="PF04542"/>
    </source>
</evidence>
<reference evidence="7 8" key="1">
    <citation type="submission" date="2020-11" db="EMBL/GenBank/DDBJ databases">
        <title>Pedobacter endophytica, an endophytic bacteria isolated form Carex pumila.</title>
        <authorList>
            <person name="Peng Y."/>
            <person name="Jiang L."/>
            <person name="Lee J."/>
        </authorList>
    </citation>
    <scope>NUCLEOTIDE SEQUENCE [LARGE SCALE GENOMIC DNA]</scope>
    <source>
        <strain evidence="7 8">JBR3-12</strain>
    </source>
</reference>
<dbReference type="NCBIfam" id="TIGR02985">
    <property type="entry name" value="Sig70_bacteroi1"/>
    <property type="match status" value="1"/>
</dbReference>
<dbReference type="InterPro" id="IPR014327">
    <property type="entry name" value="RNA_pol_sigma70_bacteroid"/>
</dbReference>
<dbReference type="PANTHER" id="PTHR43133">
    <property type="entry name" value="RNA POLYMERASE ECF-TYPE SIGMA FACTO"/>
    <property type="match status" value="1"/>
</dbReference>
<dbReference type="Proteomes" id="UP000594759">
    <property type="component" value="Chromosome"/>
</dbReference>
<dbReference type="SUPFAM" id="SSF88659">
    <property type="entry name" value="Sigma3 and sigma4 domains of RNA polymerase sigma factors"/>
    <property type="match status" value="1"/>
</dbReference>
<evidence type="ECO:0000256" key="3">
    <source>
        <dbReference type="ARBA" id="ARBA00023082"/>
    </source>
</evidence>
<evidence type="ECO:0000259" key="6">
    <source>
        <dbReference type="Pfam" id="PF08281"/>
    </source>
</evidence>
<dbReference type="KEGG" id="pex:IZT61_09290"/>
<feature type="domain" description="RNA polymerase sigma-70 region 2" evidence="5">
    <location>
        <begin position="27"/>
        <end position="93"/>
    </location>
</feature>
<keyword evidence="2" id="KW-0805">Transcription regulation</keyword>
<dbReference type="GO" id="GO:0006352">
    <property type="term" value="P:DNA-templated transcription initiation"/>
    <property type="evidence" value="ECO:0007669"/>
    <property type="project" value="InterPro"/>
</dbReference>
<evidence type="ECO:0000256" key="4">
    <source>
        <dbReference type="ARBA" id="ARBA00023163"/>
    </source>
</evidence>
<dbReference type="Pfam" id="PF08281">
    <property type="entry name" value="Sigma70_r4_2"/>
    <property type="match status" value="1"/>
</dbReference>
<accession>A0A7S9L2V3</accession>
<keyword evidence="8" id="KW-1185">Reference proteome</keyword>
<dbReference type="SUPFAM" id="SSF88946">
    <property type="entry name" value="Sigma2 domain of RNA polymerase sigma factors"/>
    <property type="match status" value="1"/>
</dbReference>
<keyword evidence="4" id="KW-0804">Transcription</keyword>
<protein>
    <submittedName>
        <fullName evidence="7">RNA polymerase sigma-70 factor</fullName>
    </submittedName>
</protein>
<dbReference type="InterPro" id="IPR013324">
    <property type="entry name" value="RNA_pol_sigma_r3/r4-like"/>
</dbReference>
<name>A0A7S9L2V3_9SPHI</name>
<dbReference type="GO" id="GO:0016987">
    <property type="term" value="F:sigma factor activity"/>
    <property type="evidence" value="ECO:0007669"/>
    <property type="project" value="UniProtKB-KW"/>
</dbReference>
<dbReference type="InterPro" id="IPR007627">
    <property type="entry name" value="RNA_pol_sigma70_r2"/>
</dbReference>
<evidence type="ECO:0000256" key="2">
    <source>
        <dbReference type="ARBA" id="ARBA00023015"/>
    </source>
</evidence>
<dbReference type="NCBIfam" id="TIGR02937">
    <property type="entry name" value="sigma70-ECF"/>
    <property type="match status" value="1"/>
</dbReference>
<dbReference type="InterPro" id="IPR036388">
    <property type="entry name" value="WH-like_DNA-bd_sf"/>
</dbReference>
<dbReference type="InterPro" id="IPR013249">
    <property type="entry name" value="RNA_pol_sigma70_r4_t2"/>
</dbReference>
<dbReference type="Gene3D" id="1.10.10.10">
    <property type="entry name" value="Winged helix-like DNA-binding domain superfamily/Winged helix DNA-binding domain"/>
    <property type="match status" value="1"/>
</dbReference>
<dbReference type="CDD" id="cd06171">
    <property type="entry name" value="Sigma70_r4"/>
    <property type="match status" value="1"/>
</dbReference>
<keyword evidence="3" id="KW-0731">Sigma factor</keyword>